<name>B8HME2_CYAP4</name>
<proteinExistence type="predicted"/>
<gene>
    <name evidence="1" type="ordered locus">Cyan7425_4846</name>
</gene>
<protein>
    <submittedName>
        <fullName evidence="1">Uncharacterized protein</fullName>
    </submittedName>
</protein>
<sequence length="145" mass="15283">MKIKFGQNLIKNLGLITGVVTTGLGLSVPVFAMHSSATVVQSRQVVAQNNTSTYGSVNDLLPLGTIAAPSGWAQRDTPPSDSASYGILSPNVDGPAASDLNLYDRNDNYNFALYNAPNLVPTIGYGGYYGQFGPYGTRGSSYGVR</sequence>
<dbReference type="AlphaFoldDB" id="B8HME2"/>
<reference evidence="1" key="1">
    <citation type="submission" date="2009-01" db="EMBL/GenBank/DDBJ databases">
        <title>Complete sequence of chromosome Cyanothece sp. PCC 7425.</title>
        <authorList>
            <consortium name="US DOE Joint Genome Institute"/>
            <person name="Lucas S."/>
            <person name="Copeland A."/>
            <person name="Lapidus A."/>
            <person name="Glavina del Rio T."/>
            <person name="Dalin E."/>
            <person name="Tice H."/>
            <person name="Bruce D."/>
            <person name="Goodwin L."/>
            <person name="Pitluck S."/>
            <person name="Sims D."/>
            <person name="Meineke L."/>
            <person name="Brettin T."/>
            <person name="Detter J.C."/>
            <person name="Han C."/>
            <person name="Larimer F."/>
            <person name="Land M."/>
            <person name="Hauser L."/>
            <person name="Kyrpides N."/>
            <person name="Ovchinnikova G."/>
            <person name="Liberton M."/>
            <person name="Stoeckel J."/>
            <person name="Banerjee A."/>
            <person name="Singh A."/>
            <person name="Page L."/>
            <person name="Sato H."/>
            <person name="Zhao L."/>
            <person name="Sherman L."/>
            <person name="Pakrasi H."/>
            <person name="Richardson P."/>
        </authorList>
    </citation>
    <scope>NUCLEOTIDE SEQUENCE</scope>
    <source>
        <strain evidence="1">PCC 7425</strain>
    </source>
</reference>
<accession>B8HME2</accession>
<dbReference type="EMBL" id="CP001344">
    <property type="protein sequence ID" value="ACL47149.1"/>
    <property type="molecule type" value="Genomic_DNA"/>
</dbReference>
<dbReference type="KEGG" id="cyn:Cyan7425_4846"/>
<organism evidence="1">
    <name type="scientific">Cyanothece sp. (strain PCC 7425 / ATCC 29141)</name>
    <dbReference type="NCBI Taxonomy" id="395961"/>
    <lineage>
        <taxon>Bacteria</taxon>
        <taxon>Bacillati</taxon>
        <taxon>Cyanobacteriota</taxon>
        <taxon>Cyanophyceae</taxon>
        <taxon>Gomontiellales</taxon>
        <taxon>Cyanothecaceae</taxon>
        <taxon>Cyanothece</taxon>
    </lineage>
</organism>
<dbReference type="HOGENOM" id="CLU_1783669_0_0_3"/>
<evidence type="ECO:0000313" key="1">
    <source>
        <dbReference type="EMBL" id="ACL47149.1"/>
    </source>
</evidence>